<dbReference type="Proteomes" id="UP001497457">
    <property type="component" value="Chromosome 24b"/>
</dbReference>
<dbReference type="Pfam" id="PF03478">
    <property type="entry name" value="Beta-prop_KIB1-4"/>
    <property type="match status" value="1"/>
</dbReference>
<feature type="chain" id="PRO_5044749142" description="F-box domain-containing protein" evidence="1">
    <location>
        <begin position="32"/>
        <end position="464"/>
    </location>
</feature>
<gene>
    <name evidence="3" type="ORF">URODEC1_LOCUS61091</name>
</gene>
<dbReference type="EMBL" id="OZ075134">
    <property type="protein sequence ID" value="CAL4992416.1"/>
    <property type="molecule type" value="Genomic_DNA"/>
</dbReference>
<dbReference type="InterPro" id="IPR036047">
    <property type="entry name" value="F-box-like_dom_sf"/>
</dbReference>
<organism evidence="3 4">
    <name type="scientific">Urochloa decumbens</name>
    <dbReference type="NCBI Taxonomy" id="240449"/>
    <lineage>
        <taxon>Eukaryota</taxon>
        <taxon>Viridiplantae</taxon>
        <taxon>Streptophyta</taxon>
        <taxon>Embryophyta</taxon>
        <taxon>Tracheophyta</taxon>
        <taxon>Spermatophyta</taxon>
        <taxon>Magnoliopsida</taxon>
        <taxon>Liliopsida</taxon>
        <taxon>Poales</taxon>
        <taxon>Poaceae</taxon>
        <taxon>PACMAD clade</taxon>
        <taxon>Panicoideae</taxon>
        <taxon>Panicodae</taxon>
        <taxon>Paniceae</taxon>
        <taxon>Melinidinae</taxon>
        <taxon>Urochloa</taxon>
    </lineage>
</organism>
<keyword evidence="4" id="KW-1185">Reference proteome</keyword>
<evidence type="ECO:0000313" key="4">
    <source>
        <dbReference type="Proteomes" id="UP001497457"/>
    </source>
</evidence>
<proteinExistence type="predicted"/>
<dbReference type="InterPro" id="IPR005174">
    <property type="entry name" value="KIB1-4_b-propeller"/>
</dbReference>
<dbReference type="Pfam" id="PF12937">
    <property type="entry name" value="F-box-like"/>
    <property type="match status" value="1"/>
</dbReference>
<dbReference type="AlphaFoldDB" id="A0ABC9B1U3"/>
<feature type="domain" description="F-box" evidence="2">
    <location>
        <begin position="58"/>
        <end position="107"/>
    </location>
</feature>
<evidence type="ECO:0000259" key="2">
    <source>
        <dbReference type="PROSITE" id="PS50181"/>
    </source>
</evidence>
<name>A0ABC9B1U3_9POAL</name>
<dbReference type="CDD" id="cd09917">
    <property type="entry name" value="F-box_SF"/>
    <property type="match status" value="1"/>
</dbReference>
<accession>A0ABC9B1U3</accession>
<dbReference type="PANTHER" id="PTHR44586">
    <property type="entry name" value="F-BOX DOMAIN CONTAINING PROTEIN, EXPRESSED"/>
    <property type="match status" value="1"/>
</dbReference>
<reference evidence="4" key="1">
    <citation type="submission" date="2024-06" db="EMBL/GenBank/DDBJ databases">
        <authorList>
            <person name="Ryan C."/>
        </authorList>
    </citation>
    <scope>NUCLEOTIDE SEQUENCE [LARGE SCALE GENOMIC DNA]</scope>
</reference>
<dbReference type="InterPro" id="IPR001810">
    <property type="entry name" value="F-box_dom"/>
</dbReference>
<feature type="signal peptide" evidence="1">
    <location>
        <begin position="1"/>
        <end position="31"/>
    </location>
</feature>
<dbReference type="PANTHER" id="PTHR44586:SF14">
    <property type="entry name" value="F-BOX DOMAIN CONTAINING PROTEIN, EXPRESSED"/>
    <property type="match status" value="1"/>
</dbReference>
<keyword evidence="1" id="KW-0732">Signal</keyword>
<protein>
    <recommendedName>
        <fullName evidence="2">F-box domain-containing protein</fullName>
    </recommendedName>
</protein>
<dbReference type="SUPFAM" id="SSF81383">
    <property type="entry name" value="F-box domain"/>
    <property type="match status" value="1"/>
</dbReference>
<sequence length="464" mass="52119">MCSRAGMSRAGMMSLRCLCRLVLRFLPRISALSPNLLKTLKADGDVHSPLMKETAIMGSESSELPVDILMDIFALLEIPDLLRAGSVCSSWHSAYTILRSSEMYRWPQTPCLFYTSESDGDNVACLYSLAEKRVYELALPDIPIRRMHLIGSHNGWLVIADEMSELHIINPITGQRVALPSVATIEQVKPIFDDAGALQEYEFSQYFGEEELADPSFHAPSSLRNHLYAKAFVFPDPATKSYIVALIHNPVNQLSFTRVGDSEWTWLLPSGDYEDCIYIDGVLYALRGTGAIDAFDLTGPNVSRKVFMDDMKDYVYERLYIVQTPSGDVLQVLREQDVAAMDSHGKDVVDISEMRKETRKITVYKVDMAAKEFLRINGLNEHVLFLGHNQSLCLAAEEFPHLKANHAYLTDNDGCIASFRSNHRNIGIFSLGNGSTEEIVPPQLWCSWPAPIWITPNLRKMSLD</sequence>
<dbReference type="Gene3D" id="1.20.1280.50">
    <property type="match status" value="1"/>
</dbReference>
<evidence type="ECO:0000256" key="1">
    <source>
        <dbReference type="SAM" id="SignalP"/>
    </source>
</evidence>
<reference evidence="3 4" key="2">
    <citation type="submission" date="2024-10" db="EMBL/GenBank/DDBJ databases">
        <authorList>
            <person name="Ryan C."/>
        </authorList>
    </citation>
    <scope>NUCLEOTIDE SEQUENCE [LARGE SCALE GENOMIC DNA]</scope>
</reference>
<dbReference type="PROSITE" id="PS50181">
    <property type="entry name" value="FBOX"/>
    <property type="match status" value="1"/>
</dbReference>
<evidence type="ECO:0000313" key="3">
    <source>
        <dbReference type="EMBL" id="CAL4992416.1"/>
    </source>
</evidence>